<evidence type="ECO:0000313" key="11">
    <source>
        <dbReference type="EMBL" id="HIZ90320.1"/>
    </source>
</evidence>
<comment type="similarity">
    <text evidence="4 8">Belongs to the glycosyltransferase 1 family. Bacterial/plant glycogen synthase subfamily.</text>
</comment>
<keyword evidence="7 8" id="KW-0320">Glycogen biosynthesis</keyword>
<dbReference type="InterPro" id="IPR001296">
    <property type="entry name" value="Glyco_trans_1"/>
</dbReference>
<comment type="catalytic activity">
    <reaction evidence="1 8">
        <text>[(1-&gt;4)-alpha-D-glucosyl](n) + ADP-alpha-D-glucose = [(1-&gt;4)-alpha-D-glucosyl](n+1) + ADP + H(+)</text>
        <dbReference type="Rhea" id="RHEA:18189"/>
        <dbReference type="Rhea" id="RHEA-COMP:9584"/>
        <dbReference type="Rhea" id="RHEA-COMP:9587"/>
        <dbReference type="ChEBI" id="CHEBI:15378"/>
        <dbReference type="ChEBI" id="CHEBI:15444"/>
        <dbReference type="ChEBI" id="CHEBI:57498"/>
        <dbReference type="ChEBI" id="CHEBI:456216"/>
        <dbReference type="EC" id="2.4.1.21"/>
    </reaction>
</comment>
<evidence type="ECO:0000256" key="7">
    <source>
        <dbReference type="ARBA" id="ARBA00023056"/>
    </source>
</evidence>
<dbReference type="PANTHER" id="PTHR45825:SF11">
    <property type="entry name" value="ALPHA AMYLASE DOMAIN-CONTAINING PROTEIN"/>
    <property type="match status" value="1"/>
</dbReference>
<keyword evidence="5 8" id="KW-0328">Glycosyltransferase</keyword>
<gene>
    <name evidence="8 11" type="primary">glgA</name>
    <name evidence="11" type="ORF">H9804_10270</name>
</gene>
<dbReference type="Pfam" id="PF00534">
    <property type="entry name" value="Glycos_transf_1"/>
    <property type="match status" value="1"/>
</dbReference>
<organism evidence="11 12">
    <name type="scientific">Candidatus Mucispirillum faecigallinarum</name>
    <dbReference type="NCBI Taxonomy" id="2838699"/>
    <lineage>
        <taxon>Bacteria</taxon>
        <taxon>Pseudomonadati</taxon>
        <taxon>Deferribacterota</taxon>
        <taxon>Deferribacteres</taxon>
        <taxon>Deferribacterales</taxon>
        <taxon>Mucispirillaceae</taxon>
        <taxon>Mucispirillum</taxon>
    </lineage>
</organism>
<reference evidence="11" key="1">
    <citation type="journal article" date="2021" name="PeerJ">
        <title>Extensive microbial diversity within the chicken gut microbiome revealed by metagenomics and culture.</title>
        <authorList>
            <person name="Gilroy R."/>
            <person name="Ravi A."/>
            <person name="Getino M."/>
            <person name="Pursley I."/>
            <person name="Horton D.L."/>
            <person name="Alikhan N.F."/>
            <person name="Baker D."/>
            <person name="Gharbi K."/>
            <person name="Hall N."/>
            <person name="Watson M."/>
            <person name="Adriaenssens E.M."/>
            <person name="Foster-Nyarko E."/>
            <person name="Jarju S."/>
            <person name="Secka A."/>
            <person name="Antonio M."/>
            <person name="Oren A."/>
            <person name="Chaudhuri R.R."/>
            <person name="La Ragione R."/>
            <person name="Hildebrand F."/>
            <person name="Pallen M.J."/>
        </authorList>
    </citation>
    <scope>NUCLEOTIDE SEQUENCE</scope>
    <source>
        <strain evidence="11">ChiW4-1371</strain>
    </source>
</reference>
<name>A0A9D2KBY8_9BACT</name>
<evidence type="ECO:0000259" key="10">
    <source>
        <dbReference type="Pfam" id="PF08323"/>
    </source>
</evidence>
<dbReference type="GO" id="GO:0009011">
    <property type="term" value="F:alpha-1,4-glucan glucosyltransferase (ADP-glucose donor) activity"/>
    <property type="evidence" value="ECO:0007669"/>
    <property type="project" value="UniProtKB-UniRule"/>
</dbReference>
<evidence type="ECO:0000256" key="4">
    <source>
        <dbReference type="ARBA" id="ARBA00010281"/>
    </source>
</evidence>
<evidence type="ECO:0000256" key="3">
    <source>
        <dbReference type="ARBA" id="ARBA00004964"/>
    </source>
</evidence>
<accession>A0A9D2KBY8</accession>
<dbReference type="HAMAP" id="MF_00484">
    <property type="entry name" value="Glycogen_synth"/>
    <property type="match status" value="1"/>
</dbReference>
<evidence type="ECO:0000256" key="6">
    <source>
        <dbReference type="ARBA" id="ARBA00022679"/>
    </source>
</evidence>
<dbReference type="GO" id="GO:0005829">
    <property type="term" value="C:cytosol"/>
    <property type="evidence" value="ECO:0007669"/>
    <property type="project" value="TreeGrafter"/>
</dbReference>
<dbReference type="GO" id="GO:0004373">
    <property type="term" value="F:alpha-1,4-glucan glucosyltransferase (UDP-glucose donor) activity"/>
    <property type="evidence" value="ECO:0007669"/>
    <property type="project" value="InterPro"/>
</dbReference>
<comment type="function">
    <text evidence="2 8">Synthesizes alpha-1,4-glucan chains using ADP-glucose.</text>
</comment>
<dbReference type="InterPro" id="IPR011835">
    <property type="entry name" value="GS/SS"/>
</dbReference>
<comment type="pathway">
    <text evidence="3 8">Glycan biosynthesis; glycogen biosynthesis.</text>
</comment>
<comment type="caution">
    <text evidence="11">The sequence shown here is derived from an EMBL/GenBank/DDBJ whole genome shotgun (WGS) entry which is preliminary data.</text>
</comment>
<dbReference type="SUPFAM" id="SSF53756">
    <property type="entry name" value="UDP-Glycosyltransferase/glycogen phosphorylase"/>
    <property type="match status" value="1"/>
</dbReference>
<evidence type="ECO:0000313" key="12">
    <source>
        <dbReference type="Proteomes" id="UP000824176"/>
    </source>
</evidence>
<dbReference type="InterPro" id="IPR013534">
    <property type="entry name" value="Starch_synth_cat_dom"/>
</dbReference>
<dbReference type="CDD" id="cd03791">
    <property type="entry name" value="GT5_Glycogen_synthase_DULL1-like"/>
    <property type="match status" value="1"/>
</dbReference>
<dbReference type="Proteomes" id="UP000824176">
    <property type="component" value="Unassembled WGS sequence"/>
</dbReference>
<evidence type="ECO:0000256" key="2">
    <source>
        <dbReference type="ARBA" id="ARBA00002764"/>
    </source>
</evidence>
<feature type="domain" description="Glycosyl transferase family 1" evidence="9">
    <location>
        <begin position="292"/>
        <end position="448"/>
    </location>
</feature>
<dbReference type="EC" id="2.4.1.21" evidence="8"/>
<proteinExistence type="inferred from homology"/>
<reference evidence="11" key="2">
    <citation type="submission" date="2021-04" db="EMBL/GenBank/DDBJ databases">
        <authorList>
            <person name="Gilroy R."/>
        </authorList>
    </citation>
    <scope>NUCLEOTIDE SEQUENCE</scope>
    <source>
        <strain evidence="11">ChiW4-1371</strain>
    </source>
</reference>
<dbReference type="PANTHER" id="PTHR45825">
    <property type="entry name" value="GRANULE-BOUND STARCH SYNTHASE 1, CHLOROPLASTIC/AMYLOPLASTIC"/>
    <property type="match status" value="1"/>
</dbReference>
<dbReference type="EMBL" id="DXAQ01000153">
    <property type="protein sequence ID" value="HIZ90320.1"/>
    <property type="molecule type" value="Genomic_DNA"/>
</dbReference>
<evidence type="ECO:0000256" key="8">
    <source>
        <dbReference type="HAMAP-Rule" id="MF_00484"/>
    </source>
</evidence>
<evidence type="ECO:0000259" key="9">
    <source>
        <dbReference type="Pfam" id="PF00534"/>
    </source>
</evidence>
<evidence type="ECO:0000256" key="5">
    <source>
        <dbReference type="ARBA" id="ARBA00022676"/>
    </source>
</evidence>
<dbReference type="GO" id="GO:0005978">
    <property type="term" value="P:glycogen biosynthetic process"/>
    <property type="evidence" value="ECO:0007669"/>
    <property type="project" value="UniProtKB-UniRule"/>
</dbReference>
<dbReference type="Gene3D" id="3.40.50.2000">
    <property type="entry name" value="Glycogen Phosphorylase B"/>
    <property type="match status" value="2"/>
</dbReference>
<feature type="domain" description="Starch synthase catalytic" evidence="10">
    <location>
        <begin position="5"/>
        <end position="242"/>
    </location>
</feature>
<dbReference type="AlphaFoldDB" id="A0A9D2KBY8"/>
<sequence length="486" mass="54740">MSNIKVLFVASEIEPYAKTGGLADVSSALPQALVKKGIEVKSVMPLYSKVNREKYKLKKVMDSACVHMGNCEEWYSVYHTTEPYGNDVYFIEFNKYFDRPGIYHESSGEYADNPYRYSFFCRAAMQLAKDLNFQPDIIHTNDWQTAFIPYYLKCGEDAFFWGTRSVLTIHNIGYQGNFDTSVLDYAKIYLQDFNAGAFESFGRLNILKGGIAFADKITTVSPTYAREIMGPIGSGGLHDILRRRSADLCGILNGIDTKVWNPETDKLIPKQYNIKTYKTGKKANKKELQKMFDLNDAPNVPLFGFIGRFAAQKGLGLLAGAIERAVNSMVCQVVILGSGDEDAQWYFGGLPARYPGRIGAYIGYDETRSHLIEAGSDFFLMPSLYEPCGLNQLYSQVYGTLPVVRATGGLDDTIEQYDEYNGTGTGFKFYDIDPHALYNTMGWAVSTYFDRPKHMDNMVKQAMQKDYSWSIPADLYIGIYKELSGK</sequence>
<dbReference type="Pfam" id="PF08323">
    <property type="entry name" value="Glyco_transf_5"/>
    <property type="match status" value="1"/>
</dbReference>
<protein>
    <recommendedName>
        <fullName evidence="8">Glycogen synthase</fullName>
        <ecNumber evidence="8">2.4.1.21</ecNumber>
    </recommendedName>
    <alternativeName>
        <fullName evidence="8">Starch [bacterial glycogen] synthase</fullName>
    </alternativeName>
</protein>
<keyword evidence="6 8" id="KW-0808">Transferase</keyword>
<dbReference type="NCBIfam" id="TIGR02095">
    <property type="entry name" value="glgA"/>
    <property type="match status" value="1"/>
</dbReference>
<feature type="binding site" evidence="8">
    <location>
        <position position="18"/>
    </location>
    <ligand>
        <name>ADP-alpha-D-glucose</name>
        <dbReference type="ChEBI" id="CHEBI:57498"/>
    </ligand>
</feature>
<evidence type="ECO:0000256" key="1">
    <source>
        <dbReference type="ARBA" id="ARBA00001478"/>
    </source>
</evidence>
<dbReference type="NCBIfam" id="NF001899">
    <property type="entry name" value="PRK00654.1-2"/>
    <property type="match status" value="1"/>
</dbReference>